<feature type="coiled-coil region" evidence="1">
    <location>
        <begin position="1594"/>
        <end position="1621"/>
    </location>
</feature>
<feature type="compositionally biased region" description="Low complexity" evidence="2">
    <location>
        <begin position="525"/>
        <end position="536"/>
    </location>
</feature>
<accession>A0A6L2JYE1</accession>
<reference evidence="4" key="1">
    <citation type="journal article" date="2019" name="Sci. Rep.">
        <title>Draft genome of Tanacetum cinerariifolium, the natural source of mosquito coil.</title>
        <authorList>
            <person name="Yamashiro T."/>
            <person name="Shiraishi A."/>
            <person name="Satake H."/>
            <person name="Nakayama K."/>
        </authorList>
    </citation>
    <scope>NUCLEOTIDE SEQUENCE</scope>
</reference>
<comment type="caution">
    <text evidence="4">The sequence shown here is derived from an EMBL/GenBank/DDBJ whole genome shotgun (WGS) entry which is preliminary data.</text>
</comment>
<dbReference type="InterPro" id="IPR043502">
    <property type="entry name" value="DNA/RNA_pol_sf"/>
</dbReference>
<evidence type="ECO:0000259" key="3">
    <source>
        <dbReference type="Pfam" id="PF07727"/>
    </source>
</evidence>
<dbReference type="SUPFAM" id="SSF56672">
    <property type="entry name" value="DNA/RNA polymerases"/>
    <property type="match status" value="1"/>
</dbReference>
<sequence>QEEAPSLDNALTLSNRFEDTIRVKADLSNMGSSIPASPTPTFRIHKDHPKSQIISPVDTPAQTRRKSKEMEEHSFIATIHQKTTPDLLQFCLFLCFLSQEEPKKIFDALKDPSWVEAMQEELLQFKIQNVWILVDRPKGEEGIDYEDVFAPVARIEAIRLFLAYASFMGFTVYQMDVKSAFLYGTIDEEVYVMQPPGFQDLEFLDRVYKVEKAMYRLHQALRAWYGTLSKYLLDNGFQRGNIDQTLFIRKHRGDFLLVQVYIDDIIFVSSNPQLCREFKALMHEKFQMSAMGELTFFLGLQVLQKKDGIFLSQDKYVGDILKNFRYSDVRSANTPMDKENPWGKDGPGKDVEFHLYRSMIGSLMYLTAFRADIMFAICACARHQVTPKECHFHAVKRILYLKDVRSANTPMDKENPWGKDGPGKDVEFHLYRSMIESLMYLTASRADIMFAICACARHQVTPKECHFHAVKRILYLKDDNVADLLTKPFDVERFQYLVGEGSAIPTEPHHTPSPQEQHSSHHDTSSPSHPTTTTEPIPQPPTETPTETPTLRQYSRRATWIAQSKALSPAVDELTSPLRDDSQGEAFPTVTSLDAGQDRENIIKTSALPYESTPRVTSLDADEGSMQQQLQELMDLYTSLQRQQIQMDDKIKDQDLEISGLKARVKILENKDRGMEEPQEDAPSKGRMVNVLSAIEAANILTSGVATVSVSPVAAATIVGVPTVSGLVPTVSAIFTTAIVVTPYSRRPREISAKDKGKEKVVESDVPKKKKLQEQIDDQEYEQAAAELTIGEKIELINELVKYQDHHVKILKYQALQSKPLSKKEQREFYMSILRSHVGWKTKHFRGMTLEKIKEKFIPVWKQLKDFVRMSSTKEGERMKRKGLKLDQGSAKRMKTSEDVSEEDLKGMMQLVPVEEFDREDLHQLWALVKETLSIRHAIKDKENELWVELKRLFEPDFEDQLVIFCIMLHGGYFEYWKAGLVVVIRSKQSELKRSKELFQSPQVAHGYTQEEGIDYDKVFAPVARIEVIRLFLSYTSLKDFVVYQIEVKSAFLYGKIKEEDENAKDVDVHLYRSMIGSLMYLTSLRPDIMFDVYACARFQITLKVSHLYAVKRIFRYLKGQSKLGLWYPKDSPFNLKAYTNSDYAGASLDKKSTTKGCQFLRSRLISWQCKKQTVVSSSTTEAEYVDASNCYGQVLWIQNQMLDYGYNIMNIKIFIDNESTICIHKNLVFYSKTKHIKIRHHFIRDSYKKRLIQVIKIHIDHNVTDLLTKLFDVSRFYYLIAIAKDGIEVNSGNSSVNATGITQCCQVNLMMLSAFTTKAKNINGEAQIHAKVDGKKVIISEATIRRDLKFKDVGGVDCLSNEVIFEQLTLMSSTMASAIICLATNQKFNLSKYIFKSMATAKAKNINGEAQIHAKLDGKKKKQKPRKPRRQDTQETQPSDPTYEASNEENVPIQSNDPPLSRVNILRSGEDSLKLKELMEIYTNLQQRVIDMENTNTVQAQEILSLKRRVKRLEKRGEQSLGEEDASKQGRNIVDIDVDAKTTLIDEIAKHQGMYDDQEMLDTKPSKSPTTTTIPKSSKVQDKGKGIMEEHLKMKKKDQINFDEQEARRLQAEFDEQDRLAEEKAQLIEDENLA</sequence>
<dbReference type="EMBL" id="BKCJ010001453">
    <property type="protein sequence ID" value="GEU41552.1"/>
    <property type="molecule type" value="Genomic_DNA"/>
</dbReference>
<dbReference type="CDD" id="cd09272">
    <property type="entry name" value="RNase_HI_RT_Ty1"/>
    <property type="match status" value="1"/>
</dbReference>
<feature type="compositionally biased region" description="Basic residues" evidence="2">
    <location>
        <begin position="1419"/>
        <end position="1430"/>
    </location>
</feature>
<feature type="coiled-coil region" evidence="1">
    <location>
        <begin position="1476"/>
        <end position="1517"/>
    </location>
</feature>
<feature type="domain" description="Reverse transcriptase Ty1/copia-type" evidence="3">
    <location>
        <begin position="984"/>
        <end position="1060"/>
    </location>
</feature>
<keyword evidence="1" id="KW-0175">Coiled coil</keyword>
<dbReference type="PANTHER" id="PTHR11439:SF495">
    <property type="entry name" value="REVERSE TRANSCRIPTASE, RNA-DEPENDENT DNA POLYMERASE-RELATED"/>
    <property type="match status" value="1"/>
</dbReference>
<evidence type="ECO:0000313" key="4">
    <source>
        <dbReference type="EMBL" id="GEU41552.1"/>
    </source>
</evidence>
<proteinExistence type="predicted"/>
<feature type="region of interest" description="Disordered" evidence="2">
    <location>
        <begin position="1560"/>
        <end position="1587"/>
    </location>
</feature>
<dbReference type="PANTHER" id="PTHR11439">
    <property type="entry name" value="GAG-POL-RELATED RETROTRANSPOSON"/>
    <property type="match status" value="1"/>
</dbReference>
<feature type="non-terminal residue" evidence="4">
    <location>
        <position position="1"/>
    </location>
</feature>
<feature type="region of interest" description="Disordered" evidence="2">
    <location>
        <begin position="1411"/>
        <end position="1464"/>
    </location>
</feature>
<feature type="region of interest" description="Disordered" evidence="2">
    <location>
        <begin position="502"/>
        <end position="551"/>
    </location>
</feature>
<evidence type="ECO:0000256" key="2">
    <source>
        <dbReference type="SAM" id="MobiDB-lite"/>
    </source>
</evidence>
<evidence type="ECO:0000256" key="1">
    <source>
        <dbReference type="SAM" id="Coils"/>
    </source>
</evidence>
<dbReference type="Pfam" id="PF07727">
    <property type="entry name" value="RVT_2"/>
    <property type="match status" value="2"/>
</dbReference>
<name>A0A6L2JYE1_TANCI</name>
<feature type="domain" description="Reverse transcriptase Ty1/copia-type" evidence="3">
    <location>
        <begin position="141"/>
        <end position="337"/>
    </location>
</feature>
<dbReference type="InterPro" id="IPR013103">
    <property type="entry name" value="RVT_2"/>
</dbReference>
<feature type="compositionally biased region" description="Low complexity" evidence="2">
    <location>
        <begin position="1567"/>
        <end position="1579"/>
    </location>
</feature>
<protein>
    <recommendedName>
        <fullName evidence="3">Reverse transcriptase Ty1/copia-type domain-containing protein</fullName>
    </recommendedName>
</protein>
<organism evidence="4">
    <name type="scientific">Tanacetum cinerariifolium</name>
    <name type="common">Dalmatian daisy</name>
    <name type="synonym">Chrysanthemum cinerariifolium</name>
    <dbReference type="NCBI Taxonomy" id="118510"/>
    <lineage>
        <taxon>Eukaryota</taxon>
        <taxon>Viridiplantae</taxon>
        <taxon>Streptophyta</taxon>
        <taxon>Embryophyta</taxon>
        <taxon>Tracheophyta</taxon>
        <taxon>Spermatophyta</taxon>
        <taxon>Magnoliopsida</taxon>
        <taxon>eudicotyledons</taxon>
        <taxon>Gunneridae</taxon>
        <taxon>Pentapetalae</taxon>
        <taxon>asterids</taxon>
        <taxon>campanulids</taxon>
        <taxon>Asterales</taxon>
        <taxon>Asteraceae</taxon>
        <taxon>Asteroideae</taxon>
        <taxon>Anthemideae</taxon>
        <taxon>Anthemidinae</taxon>
        <taxon>Tanacetum</taxon>
    </lineage>
</organism>
<gene>
    <name evidence="4" type="ORF">Tci_013530</name>
</gene>
<feature type="compositionally biased region" description="Polar residues" evidence="2">
    <location>
        <begin position="1435"/>
        <end position="1459"/>
    </location>
</feature>